<dbReference type="InterPro" id="IPR007485">
    <property type="entry name" value="LPS_assembly_LptE"/>
</dbReference>
<dbReference type="EMBL" id="NHON01000026">
    <property type="protein sequence ID" value="OWJ66247.1"/>
    <property type="molecule type" value="Genomic_DNA"/>
</dbReference>
<dbReference type="STRING" id="1122125.GCA_000423185_01615"/>
<evidence type="ECO:0008006" key="4">
    <source>
        <dbReference type="Google" id="ProtNLM"/>
    </source>
</evidence>
<sequence length="193" mass="21163">MSPARWRAAPCARSSSSRTGSSMSWVKTWGLRAAPLLLILALGACGLRPLYGTNSVGTAMSDRLGQINVGVIADRSGQIMRTELIRMLNPQGRPDQPAYDLTVSLAESQQDVNLISDLTTTRKNLTMAASFVLTDRKTGQPVFSDSASEITSFNILADQYTTLVGERDARERALKSLSEDIRTRLALYFDRHP</sequence>
<evidence type="ECO:0000256" key="1">
    <source>
        <dbReference type="SAM" id="MobiDB-lite"/>
    </source>
</evidence>
<comment type="caution">
    <text evidence="2">The sequence shown here is derived from an EMBL/GenBank/DDBJ whole genome shotgun (WGS) entry which is preliminary data.</text>
</comment>
<gene>
    <name evidence="2" type="ORF">BWR60_15285</name>
</gene>
<reference evidence="3" key="1">
    <citation type="submission" date="2017-05" db="EMBL/GenBank/DDBJ databases">
        <authorList>
            <person name="Macchi M."/>
            <person name="Festa S."/>
            <person name="Coppotelli B.M."/>
            <person name="Morelli I.S."/>
        </authorList>
    </citation>
    <scope>NUCLEOTIDE SEQUENCE [LARGE SCALE GENOMIC DNA]</scope>
    <source>
        <strain evidence="3">I</strain>
    </source>
</reference>
<evidence type="ECO:0000313" key="2">
    <source>
        <dbReference type="EMBL" id="OWJ66247.1"/>
    </source>
</evidence>
<dbReference type="OrthoDB" id="8480109at2"/>
<accession>A0A211ZMC3</accession>
<dbReference type="GO" id="GO:0043165">
    <property type="term" value="P:Gram-negative-bacterium-type cell outer membrane assembly"/>
    <property type="evidence" value="ECO:0007669"/>
    <property type="project" value="InterPro"/>
</dbReference>
<keyword evidence="3" id="KW-1185">Reference proteome</keyword>
<dbReference type="Proteomes" id="UP000196655">
    <property type="component" value="Unassembled WGS sequence"/>
</dbReference>
<protein>
    <recommendedName>
        <fullName evidence="4">LPS-assembly lipoprotein LptE</fullName>
    </recommendedName>
</protein>
<dbReference type="GO" id="GO:0019867">
    <property type="term" value="C:outer membrane"/>
    <property type="evidence" value="ECO:0007669"/>
    <property type="project" value="InterPro"/>
</dbReference>
<dbReference type="AlphaFoldDB" id="A0A211ZMC3"/>
<name>A0A211ZMC3_9PROT</name>
<dbReference type="Gene3D" id="3.30.160.150">
    <property type="entry name" value="Lipoprotein like domain"/>
    <property type="match status" value="1"/>
</dbReference>
<feature type="region of interest" description="Disordered" evidence="1">
    <location>
        <begin position="1"/>
        <end position="22"/>
    </location>
</feature>
<organism evidence="2 3">
    <name type="scientific">Inquilinus limosus</name>
    <dbReference type="NCBI Taxonomy" id="171674"/>
    <lineage>
        <taxon>Bacteria</taxon>
        <taxon>Pseudomonadati</taxon>
        <taxon>Pseudomonadota</taxon>
        <taxon>Alphaproteobacteria</taxon>
        <taxon>Rhodospirillales</taxon>
        <taxon>Rhodospirillaceae</taxon>
        <taxon>Inquilinus</taxon>
    </lineage>
</organism>
<proteinExistence type="predicted"/>
<dbReference type="Pfam" id="PF04390">
    <property type="entry name" value="LptE"/>
    <property type="match status" value="1"/>
</dbReference>
<evidence type="ECO:0000313" key="3">
    <source>
        <dbReference type="Proteomes" id="UP000196655"/>
    </source>
</evidence>